<feature type="region of interest" description="Disordered" evidence="1">
    <location>
        <begin position="1"/>
        <end position="21"/>
    </location>
</feature>
<sequence length="98" mass="11082">MGSRKQSARERQRAAFEAGLGQGSRSLDDAFASAAAQRERMAADHEAHLRHKACERKKRYASRTEAEAAIRDCRRHGSRDLHCYQCPYCGGWHLTHKG</sequence>
<accession>A0ABV1IHZ3</accession>
<dbReference type="RefSeq" id="WP_349183196.1">
    <property type="nucleotide sequence ID" value="NZ_JBBNGS010000023.1"/>
</dbReference>
<name>A0ABV1IHZ3_9ACTN</name>
<protein>
    <submittedName>
        <fullName evidence="2">Uncharacterized protein</fullName>
    </submittedName>
</protein>
<organism evidence="2 3">
    <name type="scientific">Paratractidigestivibacter faecalis</name>
    <dbReference type="NCBI Taxonomy" id="2292441"/>
    <lineage>
        <taxon>Bacteria</taxon>
        <taxon>Bacillati</taxon>
        <taxon>Actinomycetota</taxon>
        <taxon>Coriobacteriia</taxon>
        <taxon>Coriobacteriales</taxon>
        <taxon>Atopobiaceae</taxon>
        <taxon>Paratractidigestivibacter</taxon>
    </lineage>
</organism>
<reference evidence="2 3" key="1">
    <citation type="submission" date="2024-04" db="EMBL/GenBank/DDBJ databases">
        <title>Human intestinal bacterial collection.</title>
        <authorList>
            <person name="Pauvert C."/>
            <person name="Hitch T.C.A."/>
            <person name="Clavel T."/>
        </authorList>
    </citation>
    <scope>NUCLEOTIDE SEQUENCE [LARGE SCALE GENOMIC DNA]</scope>
    <source>
        <strain evidence="2 3">CLA-AA-H197</strain>
    </source>
</reference>
<evidence type="ECO:0000313" key="2">
    <source>
        <dbReference type="EMBL" id="MEQ2638508.1"/>
    </source>
</evidence>
<gene>
    <name evidence="2" type="ORF">AAAT05_09180</name>
</gene>
<dbReference type="Proteomes" id="UP001478817">
    <property type="component" value="Unassembled WGS sequence"/>
</dbReference>
<dbReference type="EMBL" id="JBBNGS010000023">
    <property type="protein sequence ID" value="MEQ2638508.1"/>
    <property type="molecule type" value="Genomic_DNA"/>
</dbReference>
<comment type="caution">
    <text evidence="2">The sequence shown here is derived from an EMBL/GenBank/DDBJ whole genome shotgun (WGS) entry which is preliminary data.</text>
</comment>
<evidence type="ECO:0000256" key="1">
    <source>
        <dbReference type="SAM" id="MobiDB-lite"/>
    </source>
</evidence>
<keyword evidence="3" id="KW-1185">Reference proteome</keyword>
<proteinExistence type="predicted"/>
<evidence type="ECO:0000313" key="3">
    <source>
        <dbReference type="Proteomes" id="UP001478817"/>
    </source>
</evidence>